<gene>
    <name evidence="1" type="ORF">N8T08_002002</name>
</gene>
<proteinExistence type="predicted"/>
<evidence type="ECO:0000313" key="2">
    <source>
        <dbReference type="Proteomes" id="UP001177260"/>
    </source>
</evidence>
<name>A0ACC3AML8_9EURO</name>
<sequence>MPPKRAASSTGASKRQKTNNGNGNSSSAPNNSRWAAVSGTGNIYAGYIAQMAKDPEHKYTFKCLCRPPFPDGDSESDYESDEDSVDDDSSESEHANDKDTATGEKAPPKPRCDGGKSCLCKKPATEHPDHPWVFTRAGLTKFIDLRLCADLRCPDIFNMYTYNDHHGYGIIEVVENLILDFDEAKENSKEQWAICEAAVLFLLCGEAGPMNMVGDGEKVAHVHSLIARMFLAMLAKLEAQDLLTPESEIKNLGVIMAIYMKYIRGVDEMPDVEAAKNFQSDQAPLHILAYAKKHGIKLRGPDDIDELVKEAEADQGANVSLPAASAKDPWHWADGVKKYVKDHVGKLADMGGDDLDMTTWSSAERKKKSFDNKDCFKKKEIDALKDGMILQTLSKHNLEGVTTTQVAKRKMHLPNLLPLGLLSLGLATTATAAPKDSTTSTPSKTSTEFTHPGVFLSSAQLKHIASRVSANQDPQAAAYESMMSHEFASRTDPSPFATVECGPTSTPDVGCHEEREDALTAYLNALAWVVTGTKKYADRAIEFMNAWSGTIEGHSNSNAPLQAAWSAASWARAAEIMRYSEAGWEESDVEQFEGMLRDVYLPEIIEGAPKKNGNWELVMMEAALGISVFINDRESYDKAMEIFLKRVPAYIYLTKDGDLPKTSPEDNLSSSSSIIKFWQGQSTFSENGISQETCRDFAHTGYGIASIAHVAETARIQGRDLYEEDTGERLRYALGFHTKYQLQGSLPGDICGGDLERELSDVTEVAFNGLSFRGNHTMANTEKYTLERRPAGTDKLFIGWETLTHAENDA</sequence>
<accession>A0ACC3AML8</accession>
<keyword evidence="2" id="KW-1185">Reference proteome</keyword>
<evidence type="ECO:0000313" key="1">
    <source>
        <dbReference type="EMBL" id="KAK1138771.1"/>
    </source>
</evidence>
<dbReference type="EMBL" id="JAOPJF010000130">
    <property type="protein sequence ID" value="KAK1138771.1"/>
    <property type="molecule type" value="Genomic_DNA"/>
</dbReference>
<dbReference type="Proteomes" id="UP001177260">
    <property type="component" value="Unassembled WGS sequence"/>
</dbReference>
<protein>
    <submittedName>
        <fullName evidence="1">Uncharacterized protein</fullName>
    </submittedName>
</protein>
<organism evidence="1 2">
    <name type="scientific">Aspergillus melleus</name>
    <dbReference type="NCBI Taxonomy" id="138277"/>
    <lineage>
        <taxon>Eukaryota</taxon>
        <taxon>Fungi</taxon>
        <taxon>Dikarya</taxon>
        <taxon>Ascomycota</taxon>
        <taxon>Pezizomycotina</taxon>
        <taxon>Eurotiomycetes</taxon>
        <taxon>Eurotiomycetidae</taxon>
        <taxon>Eurotiales</taxon>
        <taxon>Aspergillaceae</taxon>
        <taxon>Aspergillus</taxon>
        <taxon>Aspergillus subgen. Circumdati</taxon>
    </lineage>
</organism>
<reference evidence="1 2" key="1">
    <citation type="journal article" date="2023" name="ACS Omega">
        <title>Identification of the Neoaspergillic Acid Biosynthesis Gene Cluster by Establishing an In Vitro CRISPR-Ribonucleoprotein Genetic System in Aspergillus melleus.</title>
        <authorList>
            <person name="Yuan B."/>
            <person name="Grau M.F."/>
            <person name="Murata R.M."/>
            <person name="Torok T."/>
            <person name="Venkateswaran K."/>
            <person name="Stajich J.E."/>
            <person name="Wang C.C.C."/>
        </authorList>
    </citation>
    <scope>NUCLEOTIDE SEQUENCE [LARGE SCALE GENOMIC DNA]</scope>
    <source>
        <strain evidence="1 2">IMV 1140</strain>
    </source>
</reference>
<comment type="caution">
    <text evidence="1">The sequence shown here is derived from an EMBL/GenBank/DDBJ whole genome shotgun (WGS) entry which is preliminary data.</text>
</comment>